<keyword evidence="2" id="KW-1185">Reference proteome</keyword>
<dbReference type="AlphaFoldDB" id="A0A2X0N707"/>
<dbReference type="STRING" id="796604.A0A2X0N707"/>
<dbReference type="SUPFAM" id="SSF56801">
    <property type="entry name" value="Acetyl-CoA synthetase-like"/>
    <property type="match status" value="1"/>
</dbReference>
<protein>
    <submittedName>
        <fullName evidence="1">BQ5605_C009g05458 protein</fullName>
    </submittedName>
</protein>
<sequence length="59" mass="7046">MLELQDFLKKQTEPYKVSREIQSVEDLPQKVLGKIRRIELRQAEYKKKAHIVPKQKAKL</sequence>
<name>A0A2X0N707_9BASI</name>
<reference evidence="1 2" key="1">
    <citation type="submission" date="2016-11" db="EMBL/GenBank/DDBJ databases">
        <authorList>
            <person name="Jaros S."/>
            <person name="Januszkiewicz K."/>
            <person name="Wedrychowicz H."/>
        </authorList>
    </citation>
    <scope>NUCLEOTIDE SEQUENCE [LARGE SCALE GENOMIC DNA]</scope>
</reference>
<dbReference type="InterPro" id="IPR045851">
    <property type="entry name" value="AMP-bd_C_sf"/>
</dbReference>
<dbReference type="Gene3D" id="3.30.300.30">
    <property type="match status" value="1"/>
</dbReference>
<organism evidence="1 2">
    <name type="scientific">Microbotryum silenes-dioicae</name>
    <dbReference type="NCBI Taxonomy" id="796604"/>
    <lineage>
        <taxon>Eukaryota</taxon>
        <taxon>Fungi</taxon>
        <taxon>Dikarya</taxon>
        <taxon>Basidiomycota</taxon>
        <taxon>Pucciniomycotina</taxon>
        <taxon>Microbotryomycetes</taxon>
        <taxon>Microbotryales</taxon>
        <taxon>Microbotryaceae</taxon>
        <taxon>Microbotryum</taxon>
    </lineage>
</organism>
<accession>A0A2X0N707</accession>
<dbReference type="Proteomes" id="UP000249464">
    <property type="component" value="Unassembled WGS sequence"/>
</dbReference>
<gene>
    <name evidence="1" type="primary">BQ5605_C009g05458</name>
    <name evidence="1" type="ORF">BQ5605_C009G05458</name>
</gene>
<evidence type="ECO:0000313" key="1">
    <source>
        <dbReference type="EMBL" id="SGY81097.1"/>
    </source>
</evidence>
<evidence type="ECO:0000313" key="2">
    <source>
        <dbReference type="Proteomes" id="UP000249464"/>
    </source>
</evidence>
<proteinExistence type="predicted"/>
<dbReference type="EMBL" id="FQNC01000049">
    <property type="protein sequence ID" value="SGY81097.1"/>
    <property type="molecule type" value="Genomic_DNA"/>
</dbReference>